<evidence type="ECO:0000313" key="1">
    <source>
        <dbReference type="EMBL" id="EJF55330.1"/>
    </source>
</evidence>
<sequence>MGPRPQSRRACLRHEGNHFLQTALMVMKQGKKEKLKEGEHVFAACIPPRGERATT</sequence>
<dbReference type="KEGG" id="dsq:DICSQDRAFT_176072"/>
<dbReference type="GeneID" id="18840360"/>
<dbReference type="RefSeq" id="XP_007371931.1">
    <property type="nucleotide sequence ID" value="XM_007371869.1"/>
</dbReference>
<organism evidence="1 2">
    <name type="scientific">Dichomitus squalens (strain LYAD-421)</name>
    <name type="common">Western red white-rot fungus</name>
    <dbReference type="NCBI Taxonomy" id="732165"/>
    <lineage>
        <taxon>Eukaryota</taxon>
        <taxon>Fungi</taxon>
        <taxon>Dikarya</taxon>
        <taxon>Basidiomycota</taxon>
        <taxon>Agaricomycotina</taxon>
        <taxon>Agaricomycetes</taxon>
        <taxon>Polyporales</taxon>
        <taxon>Polyporaceae</taxon>
        <taxon>Dichomitus</taxon>
    </lineage>
</organism>
<dbReference type="HOGENOM" id="CLU_3032308_0_0_1"/>
<evidence type="ECO:0000313" key="2">
    <source>
        <dbReference type="Proteomes" id="UP000053319"/>
    </source>
</evidence>
<reference evidence="1 2" key="1">
    <citation type="journal article" date="2012" name="Science">
        <title>The Paleozoic origin of enzymatic lignin decomposition reconstructed from 31 fungal genomes.</title>
        <authorList>
            <person name="Floudas D."/>
            <person name="Binder M."/>
            <person name="Riley R."/>
            <person name="Barry K."/>
            <person name="Blanchette R.A."/>
            <person name="Henrissat B."/>
            <person name="Martinez A.T."/>
            <person name="Otillar R."/>
            <person name="Spatafora J.W."/>
            <person name="Yadav J.S."/>
            <person name="Aerts A."/>
            <person name="Benoit I."/>
            <person name="Boyd A."/>
            <person name="Carlson A."/>
            <person name="Copeland A."/>
            <person name="Coutinho P.M."/>
            <person name="de Vries R.P."/>
            <person name="Ferreira P."/>
            <person name="Findley K."/>
            <person name="Foster B."/>
            <person name="Gaskell J."/>
            <person name="Glotzer D."/>
            <person name="Gorecki P."/>
            <person name="Heitman J."/>
            <person name="Hesse C."/>
            <person name="Hori C."/>
            <person name="Igarashi K."/>
            <person name="Jurgens J.A."/>
            <person name="Kallen N."/>
            <person name="Kersten P."/>
            <person name="Kohler A."/>
            <person name="Kuees U."/>
            <person name="Kumar T.K.A."/>
            <person name="Kuo A."/>
            <person name="LaButti K."/>
            <person name="Larrondo L.F."/>
            <person name="Lindquist E."/>
            <person name="Ling A."/>
            <person name="Lombard V."/>
            <person name="Lucas S."/>
            <person name="Lundell T."/>
            <person name="Martin R."/>
            <person name="McLaughlin D.J."/>
            <person name="Morgenstern I."/>
            <person name="Morin E."/>
            <person name="Murat C."/>
            <person name="Nagy L.G."/>
            <person name="Nolan M."/>
            <person name="Ohm R.A."/>
            <person name="Patyshakuliyeva A."/>
            <person name="Rokas A."/>
            <person name="Ruiz-Duenas F.J."/>
            <person name="Sabat G."/>
            <person name="Salamov A."/>
            <person name="Samejima M."/>
            <person name="Schmutz J."/>
            <person name="Slot J.C."/>
            <person name="St John F."/>
            <person name="Stenlid J."/>
            <person name="Sun H."/>
            <person name="Sun S."/>
            <person name="Syed K."/>
            <person name="Tsang A."/>
            <person name="Wiebenga A."/>
            <person name="Young D."/>
            <person name="Pisabarro A."/>
            <person name="Eastwood D.C."/>
            <person name="Martin F."/>
            <person name="Cullen D."/>
            <person name="Grigoriev I.V."/>
            <person name="Hibbett D.S."/>
        </authorList>
    </citation>
    <scope>NUCLEOTIDE SEQUENCE [LARGE SCALE GENOMIC DNA]</scope>
    <source>
        <strain evidence="1 2">LYAD-421 SS1</strain>
    </source>
</reference>
<protein>
    <submittedName>
        <fullName evidence="1">Uncharacterized protein</fullName>
    </submittedName>
</protein>
<dbReference type="EMBL" id="JH719790">
    <property type="protein sequence ID" value="EJF55330.1"/>
    <property type="molecule type" value="Genomic_DNA"/>
</dbReference>
<dbReference type="AlphaFoldDB" id="R7SHX4"/>
<name>R7SHX4_DICSQ</name>
<gene>
    <name evidence="1" type="ORF">DICSQDRAFT_176072</name>
</gene>
<dbReference type="Proteomes" id="UP000053319">
    <property type="component" value="Unassembled WGS sequence"/>
</dbReference>
<accession>R7SHX4</accession>
<proteinExistence type="predicted"/>